<protein>
    <submittedName>
        <fullName evidence="2">Uncharacterized protein</fullName>
    </submittedName>
</protein>
<dbReference type="Proteomes" id="UP000014073">
    <property type="component" value="Unassembled WGS sequence"/>
</dbReference>
<evidence type="ECO:0000313" key="3">
    <source>
        <dbReference type="Proteomes" id="UP000014073"/>
    </source>
</evidence>
<sequence length="44" mass="5036">MEPFQSSANIGNNHQKKFPLSPVRGQDTTGKYKRNVRLYSALKQ</sequence>
<evidence type="ECO:0000313" key="2">
    <source>
        <dbReference type="EMBL" id="EEF76190.1"/>
    </source>
</evidence>
<name>S0F7X5_9BACT</name>
<gene>
    <name evidence="2" type="ORF">BACCOPRO_01687</name>
</gene>
<evidence type="ECO:0000256" key="1">
    <source>
        <dbReference type="SAM" id="MobiDB-lite"/>
    </source>
</evidence>
<dbReference type="HOGENOM" id="CLU_3212278_0_0_10"/>
<feature type="region of interest" description="Disordered" evidence="1">
    <location>
        <begin position="1"/>
        <end position="44"/>
    </location>
</feature>
<comment type="caution">
    <text evidence="2">The sequence shown here is derived from an EMBL/GenBank/DDBJ whole genome shotgun (WGS) entry which is preliminary data.</text>
</comment>
<reference evidence="2 3" key="1">
    <citation type="submission" date="2008-12" db="EMBL/GenBank/DDBJ databases">
        <authorList>
            <person name="Fulton L."/>
            <person name="Clifton S."/>
            <person name="Fulton B."/>
            <person name="Xu J."/>
            <person name="Minx P."/>
            <person name="Pepin K.H."/>
            <person name="Johnson M."/>
            <person name="Bhonagiri V."/>
            <person name="Nash W.E."/>
            <person name="Mardis E.R."/>
            <person name="Wilson R.K."/>
        </authorList>
    </citation>
    <scope>NUCLEOTIDE SEQUENCE [LARGE SCALE GENOMIC DNA]</scope>
    <source>
        <strain evidence="2 3">DSM 18228</strain>
    </source>
</reference>
<proteinExistence type="predicted"/>
<accession>S0F7X5</accession>
<keyword evidence="3" id="KW-1185">Reference proteome</keyword>
<organism evidence="2 3">
    <name type="scientific">Phocaeicola coprophilus DSM 18228 = JCM 13818</name>
    <dbReference type="NCBI Taxonomy" id="547042"/>
    <lineage>
        <taxon>Bacteria</taxon>
        <taxon>Pseudomonadati</taxon>
        <taxon>Bacteroidota</taxon>
        <taxon>Bacteroidia</taxon>
        <taxon>Bacteroidales</taxon>
        <taxon>Bacteroidaceae</taxon>
        <taxon>Phocaeicola</taxon>
    </lineage>
</organism>
<feature type="compositionally biased region" description="Polar residues" evidence="1">
    <location>
        <begin position="1"/>
        <end position="13"/>
    </location>
</feature>
<dbReference type="AlphaFoldDB" id="S0F7X5"/>
<dbReference type="EMBL" id="ACBW01000120">
    <property type="protein sequence ID" value="EEF76190.1"/>
    <property type="molecule type" value="Genomic_DNA"/>
</dbReference>